<name>A0AAP2DPG9_9BACT</name>
<keyword evidence="3" id="KW-1185">Reference proteome</keyword>
<organism evidence="2 3">
    <name type="scientific">Chryseosolibacter histidini</name>
    <dbReference type="NCBI Taxonomy" id="2782349"/>
    <lineage>
        <taxon>Bacteria</taxon>
        <taxon>Pseudomonadati</taxon>
        <taxon>Bacteroidota</taxon>
        <taxon>Cytophagia</taxon>
        <taxon>Cytophagales</taxon>
        <taxon>Chryseotaleaceae</taxon>
        <taxon>Chryseosolibacter</taxon>
    </lineage>
</organism>
<gene>
    <name evidence="2" type="ORF">KK083_24720</name>
</gene>
<protein>
    <submittedName>
        <fullName evidence="2">T9SS type A sorting domain-containing protein</fullName>
    </submittedName>
</protein>
<reference evidence="2 3" key="1">
    <citation type="submission" date="2021-05" db="EMBL/GenBank/DDBJ databases">
        <title>A Polyphasic approach of four new species of the genus Ohtaekwangia: Ohtaekwangia histidinii sp. nov., Ohtaekwangia cretensis sp. nov., Ohtaekwangia indiensis sp. nov., Ohtaekwangia reichenbachii sp. nov. from diverse environment.</title>
        <authorList>
            <person name="Octaviana S."/>
        </authorList>
    </citation>
    <scope>NUCLEOTIDE SEQUENCE [LARGE SCALE GENOMIC DNA]</scope>
    <source>
        <strain evidence="2 3">PWU4</strain>
    </source>
</reference>
<dbReference type="Proteomes" id="UP001319200">
    <property type="component" value="Unassembled WGS sequence"/>
</dbReference>
<dbReference type="Pfam" id="PF18962">
    <property type="entry name" value="Por_Secre_tail"/>
    <property type="match status" value="1"/>
</dbReference>
<evidence type="ECO:0000313" key="2">
    <source>
        <dbReference type="EMBL" id="MBT1700115.1"/>
    </source>
</evidence>
<sequence length="147" mass="16470">TQQIDINYTMDVPVADPTKLYLAVFVQDFKTQKIHQASIIKAPSKTGVPPVGLPDDPLAGEIANIAVYPNPASQQVNFYLENTLTKDYAWEIIDQRGVTVLNGALRHDLSTPQQVEIKDLANGIYFVRFTQADKTLVYRKVAVMNRH</sequence>
<feature type="domain" description="Secretion system C-terminal sorting" evidence="1">
    <location>
        <begin position="67"/>
        <end position="142"/>
    </location>
</feature>
<accession>A0AAP2DPG9</accession>
<proteinExistence type="predicted"/>
<evidence type="ECO:0000259" key="1">
    <source>
        <dbReference type="Pfam" id="PF18962"/>
    </source>
</evidence>
<dbReference type="NCBIfam" id="TIGR04183">
    <property type="entry name" value="Por_Secre_tail"/>
    <property type="match status" value="1"/>
</dbReference>
<feature type="non-terminal residue" evidence="2">
    <location>
        <position position="1"/>
    </location>
</feature>
<evidence type="ECO:0000313" key="3">
    <source>
        <dbReference type="Proteomes" id="UP001319200"/>
    </source>
</evidence>
<dbReference type="AlphaFoldDB" id="A0AAP2DPG9"/>
<dbReference type="EMBL" id="JAHESF010000034">
    <property type="protein sequence ID" value="MBT1700115.1"/>
    <property type="molecule type" value="Genomic_DNA"/>
</dbReference>
<comment type="caution">
    <text evidence="2">The sequence shown here is derived from an EMBL/GenBank/DDBJ whole genome shotgun (WGS) entry which is preliminary data.</text>
</comment>
<dbReference type="InterPro" id="IPR026444">
    <property type="entry name" value="Secre_tail"/>
</dbReference>
<dbReference type="RefSeq" id="WP_254168484.1">
    <property type="nucleotide sequence ID" value="NZ_JAHESF010000034.1"/>
</dbReference>